<dbReference type="Pfam" id="PF04434">
    <property type="entry name" value="SWIM"/>
    <property type="match status" value="1"/>
</dbReference>
<dbReference type="Pfam" id="PF03108">
    <property type="entry name" value="DBD_Tnp_Mut"/>
    <property type="match status" value="1"/>
</dbReference>
<protein>
    <submittedName>
        <fullName evidence="8">Uncharacterized protein LOC111020787</fullName>
    </submittedName>
</protein>
<keyword evidence="1" id="KW-0479">Metal-binding</keyword>
<dbReference type="GO" id="GO:0003676">
    <property type="term" value="F:nucleic acid binding"/>
    <property type="evidence" value="ECO:0007669"/>
    <property type="project" value="InterPro"/>
</dbReference>
<organism evidence="7 8">
    <name type="scientific">Momordica charantia</name>
    <name type="common">Bitter gourd</name>
    <name type="synonym">Balsam pear</name>
    <dbReference type="NCBI Taxonomy" id="3673"/>
    <lineage>
        <taxon>Eukaryota</taxon>
        <taxon>Viridiplantae</taxon>
        <taxon>Streptophyta</taxon>
        <taxon>Embryophyta</taxon>
        <taxon>Tracheophyta</taxon>
        <taxon>Spermatophyta</taxon>
        <taxon>Magnoliopsida</taxon>
        <taxon>eudicotyledons</taxon>
        <taxon>Gunneridae</taxon>
        <taxon>Pentapetalae</taxon>
        <taxon>rosids</taxon>
        <taxon>fabids</taxon>
        <taxon>Cucurbitales</taxon>
        <taxon>Cucurbitaceae</taxon>
        <taxon>Momordiceae</taxon>
        <taxon>Momordica</taxon>
    </lineage>
</organism>
<evidence type="ECO:0000256" key="2">
    <source>
        <dbReference type="ARBA" id="ARBA00022771"/>
    </source>
</evidence>
<gene>
    <name evidence="8" type="primary">LOC111020787</name>
</gene>
<evidence type="ECO:0000256" key="3">
    <source>
        <dbReference type="ARBA" id="ARBA00022833"/>
    </source>
</evidence>
<dbReference type="PROSITE" id="PS50966">
    <property type="entry name" value="ZF_SWIM"/>
    <property type="match status" value="1"/>
</dbReference>
<evidence type="ECO:0000256" key="1">
    <source>
        <dbReference type="ARBA" id="ARBA00022723"/>
    </source>
</evidence>
<keyword evidence="3" id="KW-0862">Zinc</keyword>
<dbReference type="GO" id="GO:0008270">
    <property type="term" value="F:zinc ion binding"/>
    <property type="evidence" value="ECO:0007669"/>
    <property type="project" value="UniProtKB-KW"/>
</dbReference>
<dbReference type="RefSeq" id="XP_022153251.1">
    <property type="nucleotide sequence ID" value="XM_022297559.1"/>
</dbReference>
<evidence type="ECO:0000256" key="4">
    <source>
        <dbReference type="PROSITE-ProRule" id="PRU00047"/>
    </source>
</evidence>
<name>A0A6J1DK28_MOMCH</name>
<dbReference type="InterPro" id="IPR018289">
    <property type="entry name" value="MULE_transposase_dom"/>
</dbReference>
<keyword evidence="2 4" id="KW-0863">Zinc-finger</keyword>
<dbReference type="OrthoDB" id="1938144at2759"/>
<accession>A0A6J1DK28</accession>
<sequence>MKLNFEFKVKKSTKTLFTVGCTEQGCKWGLRAKSIQGGDSFIISKFNDVHKCKREVLNHDHRQARSWVVGQLVKSNIEDVSPLKAVNEGTIFEVELEEDKYFKYTFMALGCCIRGFSSCIRPVLVIDGAHLKGKYKGVILIASSVDCNNQIYPLAFGLVDQESDQSWTWFLNMAGLSTSGDEICMQHLSTNLKDEFKDDAMQEMFILAAKACQKSEFRYYFSQLAGFLEVQRYLERIGFEKWTRAFQPGLRYDQMTSNIAESMNAVLVHARSLPVTALLEHARALLQRWFYERRTYVSSRETILTDYGENKMRTAENLSRTHSITPIDHHELEVIDGLKRVRVNLNARTCGCKEFDYFQLPCSHAIAVATYRKVNRYTLCSPAYTLQTLINAYAKHVYPLGDEEDWILPDDFVDRIVETPRYVPRIGRRQTVRIPSAGETRQVHKCGRCGNMGHNRKTCRQPLRTVD</sequence>
<proteinExistence type="predicted"/>
<dbReference type="InterPro" id="IPR007527">
    <property type="entry name" value="Znf_SWIM"/>
</dbReference>
<dbReference type="InterPro" id="IPR004332">
    <property type="entry name" value="Transposase_MuDR"/>
</dbReference>
<evidence type="ECO:0000259" key="6">
    <source>
        <dbReference type="PROSITE" id="PS50966"/>
    </source>
</evidence>
<dbReference type="AlphaFoldDB" id="A0A6J1DK28"/>
<dbReference type="InterPro" id="IPR001878">
    <property type="entry name" value="Znf_CCHC"/>
</dbReference>
<evidence type="ECO:0000313" key="8">
    <source>
        <dbReference type="RefSeq" id="XP_022153251.1"/>
    </source>
</evidence>
<dbReference type="Proteomes" id="UP000504603">
    <property type="component" value="Unplaced"/>
</dbReference>
<dbReference type="PANTHER" id="PTHR31973">
    <property type="entry name" value="POLYPROTEIN, PUTATIVE-RELATED"/>
    <property type="match status" value="1"/>
</dbReference>
<feature type="domain" description="SWIM-type" evidence="6">
    <location>
        <begin position="341"/>
        <end position="373"/>
    </location>
</feature>
<dbReference type="InterPro" id="IPR006564">
    <property type="entry name" value="Znf_PMZ"/>
</dbReference>
<dbReference type="GeneID" id="111020787"/>
<feature type="domain" description="CCHC-type" evidence="5">
    <location>
        <begin position="445"/>
        <end position="461"/>
    </location>
</feature>
<dbReference type="PANTHER" id="PTHR31973:SF195">
    <property type="entry name" value="MUDR FAMILY TRANSPOSASE"/>
    <property type="match status" value="1"/>
</dbReference>
<dbReference type="Pfam" id="PF10551">
    <property type="entry name" value="MULE"/>
    <property type="match status" value="1"/>
</dbReference>
<dbReference type="SMART" id="SM00575">
    <property type="entry name" value="ZnF_PMZ"/>
    <property type="match status" value="1"/>
</dbReference>
<dbReference type="KEGG" id="mcha:111020787"/>
<dbReference type="PROSITE" id="PS50158">
    <property type="entry name" value="ZF_CCHC"/>
    <property type="match status" value="1"/>
</dbReference>
<keyword evidence="7" id="KW-1185">Reference proteome</keyword>
<reference evidence="8" key="1">
    <citation type="submission" date="2025-08" db="UniProtKB">
        <authorList>
            <consortium name="RefSeq"/>
        </authorList>
    </citation>
    <scope>IDENTIFICATION</scope>
    <source>
        <strain evidence="8">OHB3-1</strain>
    </source>
</reference>
<evidence type="ECO:0000259" key="5">
    <source>
        <dbReference type="PROSITE" id="PS50158"/>
    </source>
</evidence>
<evidence type="ECO:0000313" key="7">
    <source>
        <dbReference type="Proteomes" id="UP000504603"/>
    </source>
</evidence>